<keyword evidence="1" id="KW-0812">Transmembrane</keyword>
<feature type="transmembrane region" description="Helical" evidence="1">
    <location>
        <begin position="364"/>
        <end position="383"/>
    </location>
</feature>
<dbReference type="Proteomes" id="UP000298663">
    <property type="component" value="Unassembled WGS sequence"/>
</dbReference>
<dbReference type="OrthoDB" id="10567714at2759"/>
<reference evidence="2 3" key="2">
    <citation type="journal article" date="2019" name="G3 (Bethesda)">
        <title>Hybrid Assembly of the Genome of the Entomopathogenic Nematode Steinernema carpocapsae Identifies the X-Chromosome.</title>
        <authorList>
            <person name="Serra L."/>
            <person name="Macchietto M."/>
            <person name="Macias-Munoz A."/>
            <person name="McGill C.J."/>
            <person name="Rodriguez I.M."/>
            <person name="Rodriguez B."/>
            <person name="Murad R."/>
            <person name="Mortazavi A."/>
        </authorList>
    </citation>
    <scope>NUCLEOTIDE SEQUENCE [LARGE SCALE GENOMIC DNA]</scope>
    <source>
        <strain evidence="2 3">ALL</strain>
    </source>
</reference>
<evidence type="ECO:0000313" key="3">
    <source>
        <dbReference type="Proteomes" id="UP000298663"/>
    </source>
</evidence>
<dbReference type="AlphaFoldDB" id="A0A4V6A6G8"/>
<dbReference type="EMBL" id="AZBU02000002">
    <property type="protein sequence ID" value="TKR94375.1"/>
    <property type="molecule type" value="Genomic_DNA"/>
</dbReference>
<reference evidence="2 3" key="1">
    <citation type="journal article" date="2015" name="Genome Biol.">
        <title>Comparative genomics of Steinernema reveals deeply conserved gene regulatory networks.</title>
        <authorList>
            <person name="Dillman A.R."/>
            <person name="Macchietto M."/>
            <person name="Porter C.F."/>
            <person name="Rogers A."/>
            <person name="Williams B."/>
            <person name="Antoshechkin I."/>
            <person name="Lee M.M."/>
            <person name="Goodwin Z."/>
            <person name="Lu X."/>
            <person name="Lewis E.E."/>
            <person name="Goodrich-Blair H."/>
            <person name="Stock S.P."/>
            <person name="Adams B.J."/>
            <person name="Sternberg P.W."/>
            <person name="Mortazavi A."/>
        </authorList>
    </citation>
    <scope>NUCLEOTIDE SEQUENCE [LARGE SCALE GENOMIC DNA]</scope>
    <source>
        <strain evidence="2 3">ALL</strain>
    </source>
</reference>
<accession>A0A4V6A6G8</accession>
<evidence type="ECO:0000256" key="1">
    <source>
        <dbReference type="SAM" id="Phobius"/>
    </source>
</evidence>
<proteinExistence type="predicted"/>
<sequence>MVACNEKARDPWLYPKGTTGWAKSLRFENSCNFESILQLCRMAFGNVTYGEQLQNNLNFEGQEYRQYKCQDFKRALLPSVPSGAWSDSLVTDVELGCQSKEELQNYAEIECGRPLRFSTFGGECPNKMGYLEIAFICDGQIHGDLFRADTQVLHDFHERQFEVLKTYIYLHNQLIKSSTEAAKEELSMLLVLTMHECDAVAWENDHVLNQTVWSSNKTDLFTGGSVSRRRIIAHAKHHLLYIGSVRSILLAHYAAGLLKGDNNNPDYEEIRCDRPNARFVKGLADLTTGTPYYSEIEPVIFEAYAEYCKNHTLGIDRKYLNFLDRIDGVEKLRGMYETIFSNGEISNKYILASNSGLVWKPMDIIMSLSCALVFVALLLKLLVTKMRIRVVP</sequence>
<gene>
    <name evidence="2" type="ORF">L596_008664</name>
</gene>
<name>A0A4V6A6G8_STECR</name>
<protein>
    <submittedName>
        <fullName evidence="2">Uncharacterized protein</fullName>
    </submittedName>
</protein>
<evidence type="ECO:0000313" key="2">
    <source>
        <dbReference type="EMBL" id="TKR94375.1"/>
    </source>
</evidence>
<comment type="caution">
    <text evidence="2">The sequence shown here is derived from an EMBL/GenBank/DDBJ whole genome shotgun (WGS) entry which is preliminary data.</text>
</comment>
<keyword evidence="1" id="KW-0472">Membrane</keyword>
<keyword evidence="1" id="KW-1133">Transmembrane helix</keyword>
<organism evidence="2 3">
    <name type="scientific">Steinernema carpocapsae</name>
    <name type="common">Entomopathogenic nematode</name>
    <dbReference type="NCBI Taxonomy" id="34508"/>
    <lineage>
        <taxon>Eukaryota</taxon>
        <taxon>Metazoa</taxon>
        <taxon>Ecdysozoa</taxon>
        <taxon>Nematoda</taxon>
        <taxon>Chromadorea</taxon>
        <taxon>Rhabditida</taxon>
        <taxon>Tylenchina</taxon>
        <taxon>Panagrolaimomorpha</taxon>
        <taxon>Strongyloidoidea</taxon>
        <taxon>Steinernematidae</taxon>
        <taxon>Steinernema</taxon>
    </lineage>
</organism>
<keyword evidence="3" id="KW-1185">Reference proteome</keyword>